<name>M0CDY6_9EURY</name>
<keyword evidence="2" id="KW-1185">Reference proteome</keyword>
<proteinExistence type="predicted"/>
<dbReference type="OrthoDB" id="382934at2157"/>
<dbReference type="EMBL" id="AOIU01000040">
    <property type="protein sequence ID" value="ELZ21481.1"/>
    <property type="molecule type" value="Genomic_DNA"/>
</dbReference>
<sequence length="135" mass="14892">MHRRDFLSSVAALAATRWEQEDYDIDNVEEWAPLEDGGYTTGEFTPSTLTTSWGNEFSGGAFPDEKFSERTVTVFYDTTDVNLCFEGRDGDPGDGGLRAGGLIQLTPEQARELGASLYQAGEELERRLEVANADD</sequence>
<dbReference type="RefSeq" id="WP_006885410.1">
    <property type="nucleotide sequence ID" value="NZ_AOIU01000040.1"/>
</dbReference>
<gene>
    <name evidence="1" type="ORF">C475_18726</name>
</gene>
<protein>
    <submittedName>
        <fullName evidence="1">Uncharacterized protein</fullName>
    </submittedName>
</protein>
<organism evidence="1 2">
    <name type="scientific">Halosimplex carlsbadense 2-9-1</name>
    <dbReference type="NCBI Taxonomy" id="797114"/>
    <lineage>
        <taxon>Archaea</taxon>
        <taxon>Methanobacteriati</taxon>
        <taxon>Methanobacteriota</taxon>
        <taxon>Stenosarchaea group</taxon>
        <taxon>Halobacteria</taxon>
        <taxon>Halobacteriales</taxon>
        <taxon>Haloarculaceae</taxon>
        <taxon>Halosimplex</taxon>
    </lineage>
</organism>
<dbReference type="Proteomes" id="UP000011626">
    <property type="component" value="Unassembled WGS sequence"/>
</dbReference>
<dbReference type="AlphaFoldDB" id="M0CDY6"/>
<accession>M0CDY6</accession>
<comment type="caution">
    <text evidence="1">The sequence shown here is derived from an EMBL/GenBank/DDBJ whole genome shotgun (WGS) entry which is preliminary data.</text>
</comment>
<reference evidence="1 2" key="1">
    <citation type="journal article" date="2014" name="PLoS Genet.">
        <title>Phylogenetically driven sequencing of extremely halophilic archaea reveals strategies for static and dynamic osmo-response.</title>
        <authorList>
            <person name="Becker E.A."/>
            <person name="Seitzer P.M."/>
            <person name="Tritt A."/>
            <person name="Larsen D."/>
            <person name="Krusor M."/>
            <person name="Yao A.I."/>
            <person name="Wu D."/>
            <person name="Madern D."/>
            <person name="Eisen J.A."/>
            <person name="Darling A.E."/>
            <person name="Facciotti M.T."/>
        </authorList>
    </citation>
    <scope>NUCLEOTIDE SEQUENCE [LARGE SCALE GENOMIC DNA]</scope>
    <source>
        <strain evidence="1 2">2-9-1</strain>
    </source>
</reference>
<evidence type="ECO:0000313" key="1">
    <source>
        <dbReference type="EMBL" id="ELZ21481.1"/>
    </source>
</evidence>
<evidence type="ECO:0000313" key="2">
    <source>
        <dbReference type="Proteomes" id="UP000011626"/>
    </source>
</evidence>